<comment type="similarity">
    <text evidence="2">Belongs to the mitochondrion-specific ribosomal protein mS39 family.</text>
</comment>
<dbReference type="InterPro" id="IPR055063">
    <property type="entry name" value="Rib_mS39_PPR"/>
</dbReference>
<dbReference type="Pfam" id="PF13812">
    <property type="entry name" value="PPR_3"/>
    <property type="match status" value="1"/>
</dbReference>
<proteinExistence type="inferred from homology"/>
<keyword evidence="10" id="KW-0687">Ribonucleoprotein</keyword>
<dbReference type="Proteomes" id="UP000275408">
    <property type="component" value="Unassembled WGS sequence"/>
</dbReference>
<evidence type="ECO:0000256" key="9">
    <source>
        <dbReference type="ARBA" id="ARBA00023128"/>
    </source>
</evidence>
<comment type="subcellular location">
    <subcellularLocation>
        <location evidence="1">Mitochondrion</location>
    </subcellularLocation>
</comment>
<evidence type="ECO:0000256" key="1">
    <source>
        <dbReference type="ARBA" id="ARBA00004173"/>
    </source>
</evidence>
<evidence type="ECO:0000256" key="4">
    <source>
        <dbReference type="ARBA" id="ARBA00022737"/>
    </source>
</evidence>
<dbReference type="InterPro" id="IPR011990">
    <property type="entry name" value="TPR-like_helical_dom_sf"/>
</dbReference>
<dbReference type="Pfam" id="PF22330">
    <property type="entry name" value="Rib_mS39_PPR"/>
    <property type="match status" value="1"/>
</dbReference>
<evidence type="ECO:0000256" key="10">
    <source>
        <dbReference type="ARBA" id="ARBA00023274"/>
    </source>
</evidence>
<evidence type="ECO:0000313" key="13">
    <source>
        <dbReference type="Proteomes" id="UP000275408"/>
    </source>
</evidence>
<dbReference type="InterPro" id="IPR002885">
    <property type="entry name" value="PPR_rpt"/>
</dbReference>
<dbReference type="PANTHER" id="PTHR16276:SF1">
    <property type="entry name" value="SMALL RIBOSOMAL SUBUNIT PROTEIN MS39"/>
    <property type="match status" value="1"/>
</dbReference>
<dbReference type="PANTHER" id="PTHR16276">
    <property type="entry name" value="PENTATRICOPEPTIDE REPEAT DOMAIN-CONTAINING PROTEIN 3"/>
    <property type="match status" value="1"/>
</dbReference>
<evidence type="ECO:0000313" key="12">
    <source>
        <dbReference type="EMBL" id="RMX60275.1"/>
    </source>
</evidence>
<gene>
    <name evidence="12" type="ORF">pdam_00009093</name>
</gene>
<sequence length="726" mass="82681">MAASLAMCSRCARKLKHIRVNRSLALRPLCTAPSKSSSDELDDKAMYLEALYASSRKRDPLAVLRALESTVRPTHFMPNPEFIEDNNLLPRNKIMKDQCYWAKRSGVEAAKFVISNCPGIFPLWNANPAWKVEGAQAIDVDDVQTEDQLKVLIKGKSARNAAQAFEKFKEQGVEVSLETQNNLLDLVAFKLGTESAEETLTLEEKSEYLETGDADMDESETFSNDDDLINPEDDGGTITVLWNSDNYAEQLFKSMTTKDGRTYEAMMLGLIKFRAYERAFDMLINGMRANGHQASLLTYNYLLKGISRIENWEMAQILVKEMVKEPVVIPDLITFNSLMRVAVVGVKEGGRTRLVLSLMRDMKDLGIEPSLESYTQLLRAEYLPFWNKKKERKQNKQPLKKMFASPAVLDLILTQLESLPNLPPIIDPEDSNFLNTAMSAAILCIDANIAIRVYNLVQKDRNVSYLGVKYSQFYSTFLVALSTSDVEFSLLYKYYKEIVPEKIRPRSYVYVTLLNQAYKTHNAKIAPQLYQDMQKYKVEISENVVRALIKTLAAADNPEDLKKNLEVMHDVLHWVGVFKLSIPPLTIALIIRMYTVNDKLEEAWNCLAMYNKVEAFPHFSSLFNILNLAVKKGDKTKVVATFELIAKYGFEFNSRRRSRYYDAVDLPPDKRQGTCYYSFLSIIYNQKHIDKLFESLAALEKNRKKAIDAAANLPDEDDASHNPTEI</sequence>
<dbReference type="STRING" id="46731.A0A3M6V2Z3"/>
<evidence type="ECO:0000256" key="3">
    <source>
        <dbReference type="ARBA" id="ARBA00022730"/>
    </source>
</evidence>
<evidence type="ECO:0000256" key="7">
    <source>
        <dbReference type="ARBA" id="ARBA00022946"/>
    </source>
</evidence>
<dbReference type="OrthoDB" id="6021531at2759"/>
<dbReference type="GO" id="GO:1990904">
    <property type="term" value="C:ribonucleoprotein complex"/>
    <property type="evidence" value="ECO:0007669"/>
    <property type="project" value="UniProtKB-KW"/>
</dbReference>
<keyword evidence="4" id="KW-0677">Repeat</keyword>
<dbReference type="InterPro" id="IPR037387">
    <property type="entry name" value="PTCD3"/>
</dbReference>
<name>A0A3M6V2Z3_POCDA</name>
<keyword evidence="5" id="KW-0810">Translation regulation</keyword>
<keyword evidence="8" id="KW-0689">Ribosomal protein</keyword>
<dbReference type="EMBL" id="RCHS01000204">
    <property type="protein sequence ID" value="RMX60275.1"/>
    <property type="molecule type" value="Genomic_DNA"/>
</dbReference>
<dbReference type="Gene3D" id="1.25.40.10">
    <property type="entry name" value="Tetratricopeptide repeat domain"/>
    <property type="match status" value="2"/>
</dbReference>
<reference evidence="12 13" key="1">
    <citation type="journal article" date="2018" name="Sci. Rep.">
        <title>Comparative analysis of the Pocillopora damicornis genome highlights role of immune system in coral evolution.</title>
        <authorList>
            <person name="Cunning R."/>
            <person name="Bay R.A."/>
            <person name="Gillette P."/>
            <person name="Baker A.C."/>
            <person name="Traylor-Knowles N."/>
        </authorList>
    </citation>
    <scope>NUCLEOTIDE SEQUENCE [LARGE SCALE GENOMIC DNA]</scope>
    <source>
        <strain evidence="12">RSMAS</strain>
        <tissue evidence="12">Whole animal</tissue>
    </source>
</reference>
<comment type="caution">
    <text evidence="12">The sequence shown here is derived from an EMBL/GenBank/DDBJ whole genome shotgun (WGS) entry which is preliminary data.</text>
</comment>
<evidence type="ECO:0000256" key="2">
    <source>
        <dbReference type="ARBA" id="ARBA00008551"/>
    </source>
</evidence>
<dbReference type="GO" id="GO:0005739">
    <property type="term" value="C:mitochondrion"/>
    <property type="evidence" value="ECO:0007669"/>
    <property type="project" value="UniProtKB-SubCell"/>
</dbReference>
<keyword evidence="7" id="KW-0809">Transit peptide</keyword>
<keyword evidence="6" id="KW-0694">RNA-binding</keyword>
<protein>
    <recommendedName>
        <fullName evidence="11">Small ribosomal subunit protein mS39</fullName>
    </recommendedName>
</protein>
<keyword evidence="3" id="KW-0699">rRNA-binding</keyword>
<dbReference type="GO" id="GO:0032543">
    <property type="term" value="P:mitochondrial translation"/>
    <property type="evidence" value="ECO:0007669"/>
    <property type="project" value="InterPro"/>
</dbReference>
<dbReference type="GO" id="GO:0006417">
    <property type="term" value="P:regulation of translation"/>
    <property type="evidence" value="ECO:0007669"/>
    <property type="project" value="UniProtKB-KW"/>
</dbReference>
<evidence type="ECO:0000256" key="5">
    <source>
        <dbReference type="ARBA" id="ARBA00022845"/>
    </source>
</evidence>
<accession>A0A3M6V2Z3</accession>
<dbReference type="AlphaFoldDB" id="A0A3M6V2Z3"/>
<keyword evidence="13" id="KW-1185">Reference proteome</keyword>
<dbReference type="GO" id="GO:0005840">
    <property type="term" value="C:ribosome"/>
    <property type="evidence" value="ECO:0007669"/>
    <property type="project" value="UniProtKB-KW"/>
</dbReference>
<dbReference type="GO" id="GO:0043024">
    <property type="term" value="F:ribosomal small subunit binding"/>
    <property type="evidence" value="ECO:0007669"/>
    <property type="project" value="InterPro"/>
</dbReference>
<evidence type="ECO:0000256" key="8">
    <source>
        <dbReference type="ARBA" id="ARBA00022980"/>
    </source>
</evidence>
<evidence type="ECO:0000256" key="11">
    <source>
        <dbReference type="ARBA" id="ARBA00035134"/>
    </source>
</evidence>
<organism evidence="12 13">
    <name type="scientific">Pocillopora damicornis</name>
    <name type="common">Cauliflower coral</name>
    <name type="synonym">Millepora damicornis</name>
    <dbReference type="NCBI Taxonomy" id="46731"/>
    <lineage>
        <taxon>Eukaryota</taxon>
        <taxon>Metazoa</taxon>
        <taxon>Cnidaria</taxon>
        <taxon>Anthozoa</taxon>
        <taxon>Hexacorallia</taxon>
        <taxon>Scleractinia</taxon>
        <taxon>Astrocoeniina</taxon>
        <taxon>Pocilloporidae</taxon>
        <taxon>Pocillopora</taxon>
    </lineage>
</organism>
<dbReference type="GO" id="GO:0019843">
    <property type="term" value="F:rRNA binding"/>
    <property type="evidence" value="ECO:0007669"/>
    <property type="project" value="UniProtKB-KW"/>
</dbReference>
<evidence type="ECO:0000256" key="6">
    <source>
        <dbReference type="ARBA" id="ARBA00022884"/>
    </source>
</evidence>
<keyword evidence="9" id="KW-0496">Mitochondrion</keyword>